<dbReference type="PANTHER" id="PTHR14939:SF5">
    <property type="entry name" value="F-BOX ONLY PROTEIN 22"/>
    <property type="match status" value="1"/>
</dbReference>
<proteinExistence type="predicted"/>
<evidence type="ECO:0000259" key="2">
    <source>
        <dbReference type="SMART" id="SM01204"/>
    </source>
</evidence>
<reference evidence="3" key="1">
    <citation type="submission" date="2022-04" db="EMBL/GenBank/DDBJ databases">
        <title>Carnegiea gigantea Genome sequencing and assembly v2.</title>
        <authorList>
            <person name="Copetti D."/>
            <person name="Sanderson M.J."/>
            <person name="Burquez A."/>
            <person name="Wojciechowski M.F."/>
        </authorList>
    </citation>
    <scope>NUCLEOTIDE SEQUENCE</scope>
    <source>
        <strain evidence="3">SGP5-SGP5p</strain>
        <tissue evidence="3">Aerial part</tissue>
    </source>
</reference>
<evidence type="ECO:0000313" key="3">
    <source>
        <dbReference type="EMBL" id="KAJ8422701.1"/>
    </source>
</evidence>
<accession>A0A9Q1GP02</accession>
<dbReference type="Pfam" id="PF10442">
    <property type="entry name" value="FIST_C"/>
    <property type="match status" value="1"/>
</dbReference>
<dbReference type="PANTHER" id="PTHR14939">
    <property type="entry name" value="F-BOX ONLY PROTEIN 22"/>
    <property type="match status" value="1"/>
</dbReference>
<dbReference type="EMBL" id="JAKOGI010002175">
    <property type="protein sequence ID" value="KAJ8422701.1"/>
    <property type="molecule type" value="Genomic_DNA"/>
</dbReference>
<feature type="compositionally biased region" description="Basic and acidic residues" evidence="1">
    <location>
        <begin position="18"/>
        <end position="38"/>
    </location>
</feature>
<evidence type="ECO:0000256" key="1">
    <source>
        <dbReference type="SAM" id="MobiDB-lite"/>
    </source>
</evidence>
<keyword evidence="4" id="KW-1185">Reference proteome</keyword>
<dbReference type="Proteomes" id="UP001153076">
    <property type="component" value="Unassembled WGS sequence"/>
</dbReference>
<sequence>MQRQWGCVGDFPIVPAEMGDRDLGPSEEGERKEERGERWGVGLGGVGGLGEIEFHFSVGTGVTAMGPTYKVASAKMRSREFATWLTARRQGENETLDGQQMLEDIDMEMFDSDLYIGVTKRRKCSMGSEKVKSVTSLVYHPVQDADEEYLYAYGLDIKTGDTFRFYVPDPELALPSSETASQEIARLKHKEIIGGFIFTCCGRGAPFFGRPNIDSSPVLDNFPSVPVSGMFCGGEIGRGPSISGNSDGGQEQSFLHVYSSVYLLLSFSPPPRRA</sequence>
<dbReference type="GO" id="GO:0032436">
    <property type="term" value="P:positive regulation of proteasomal ubiquitin-dependent protein catabolic process"/>
    <property type="evidence" value="ECO:0007669"/>
    <property type="project" value="TreeGrafter"/>
</dbReference>
<dbReference type="GO" id="GO:0000209">
    <property type="term" value="P:protein polyubiquitination"/>
    <property type="evidence" value="ECO:0007669"/>
    <property type="project" value="TreeGrafter"/>
</dbReference>
<gene>
    <name evidence="3" type="ORF">Cgig2_031935</name>
</gene>
<organism evidence="3 4">
    <name type="scientific">Carnegiea gigantea</name>
    <dbReference type="NCBI Taxonomy" id="171969"/>
    <lineage>
        <taxon>Eukaryota</taxon>
        <taxon>Viridiplantae</taxon>
        <taxon>Streptophyta</taxon>
        <taxon>Embryophyta</taxon>
        <taxon>Tracheophyta</taxon>
        <taxon>Spermatophyta</taxon>
        <taxon>Magnoliopsida</taxon>
        <taxon>eudicotyledons</taxon>
        <taxon>Gunneridae</taxon>
        <taxon>Pentapetalae</taxon>
        <taxon>Caryophyllales</taxon>
        <taxon>Cactineae</taxon>
        <taxon>Cactaceae</taxon>
        <taxon>Cactoideae</taxon>
        <taxon>Echinocereeae</taxon>
        <taxon>Carnegiea</taxon>
    </lineage>
</organism>
<dbReference type="SMART" id="SM01204">
    <property type="entry name" value="FIST_C"/>
    <property type="match status" value="1"/>
</dbReference>
<dbReference type="AlphaFoldDB" id="A0A9Q1GP02"/>
<feature type="region of interest" description="Disordered" evidence="1">
    <location>
        <begin position="13"/>
        <end position="39"/>
    </location>
</feature>
<comment type="caution">
    <text evidence="3">The sequence shown here is derived from an EMBL/GenBank/DDBJ whole genome shotgun (WGS) entry which is preliminary data.</text>
</comment>
<feature type="domain" description="FIST C-domain" evidence="2">
    <location>
        <begin position="81"/>
        <end position="239"/>
    </location>
</feature>
<protein>
    <recommendedName>
        <fullName evidence="2">FIST C-domain domain-containing protein</fullName>
    </recommendedName>
</protein>
<dbReference type="InterPro" id="IPR019494">
    <property type="entry name" value="FIST_C"/>
</dbReference>
<name>A0A9Q1GP02_9CARY</name>
<evidence type="ECO:0000313" key="4">
    <source>
        <dbReference type="Proteomes" id="UP001153076"/>
    </source>
</evidence>
<dbReference type="OrthoDB" id="509497at2759"/>